<comment type="similarity">
    <text evidence="7">Belongs to the GlnD family.</text>
</comment>
<proteinExistence type="inferred from homology"/>
<dbReference type="InterPro" id="IPR003607">
    <property type="entry name" value="HD/PDEase_dom"/>
</dbReference>
<evidence type="ECO:0000313" key="11">
    <source>
        <dbReference type="Proteomes" id="UP000244571"/>
    </source>
</evidence>
<dbReference type="GO" id="GO:0008081">
    <property type="term" value="F:phosphoric diester hydrolase activity"/>
    <property type="evidence" value="ECO:0007669"/>
    <property type="project" value="UniProtKB-UniRule"/>
</dbReference>
<dbReference type="PROSITE" id="PS51831">
    <property type="entry name" value="HD"/>
    <property type="match status" value="1"/>
</dbReference>
<dbReference type="PANTHER" id="PTHR47320:SF1">
    <property type="entry name" value="BIFUNCTIONAL URIDYLYLTRANSFERASE_URIDYLYL-REMOVING ENZYME"/>
    <property type="match status" value="1"/>
</dbReference>
<dbReference type="NCBIfam" id="NF002837">
    <property type="entry name" value="PRK03059.1"/>
    <property type="match status" value="1"/>
</dbReference>
<dbReference type="EMBL" id="CP028901">
    <property type="protein sequence ID" value="AWB33217.1"/>
    <property type="molecule type" value="Genomic_DNA"/>
</dbReference>
<dbReference type="SUPFAM" id="SSF81593">
    <property type="entry name" value="Nucleotidyltransferase substrate binding subunit/domain"/>
    <property type="match status" value="1"/>
</dbReference>
<dbReference type="SMART" id="SM00471">
    <property type="entry name" value="HDc"/>
    <property type="match status" value="1"/>
</dbReference>
<dbReference type="GO" id="GO:0008773">
    <property type="term" value="F:[protein-PII] uridylyltransferase activity"/>
    <property type="evidence" value="ECO:0007669"/>
    <property type="project" value="UniProtKB-UniRule"/>
</dbReference>
<name>A0A2R4XHC2_9BURK</name>
<sequence length="873" mass="99879">MSVSAIPTVVSSSVRTVAQIRDDLKQSRETAIAAYRERGNADRLLHDLRRATDEALRALLRLHPLPRHAALTAVGGYGRGELYPYSDVDLLILLSQAPTQQEESLLGELVASLWDLGIEPGYSVRTIDQCLEEARADITVETSLLETRYIAGRRSLVKQFDKTMFAQLDARAFFRAKLAEMRQRHVRFQETPYALEPNCKESPGGLRDLQVIRWMARAAGFGSSWAQIARSGVLTNQEARDLRRAELAFKRLRIELHLLTNRREDRLLFDLQHSLAQAYRIQPKTTRRASEILMQRYYWAARLVTQLNTVLVESLQAELFPVGRDKAVALDTYFYNLQGRLDIDDDQVFNKQPELLLKAFLIVQQHPEITGMSPRTLRAIWHARWRVDARFRQNPVNKQAFLSILQQPQGIVHALRRMTMLNILPRYLPVFRRVVGQMQHDLFHVYTVDQHTLQVVRNLRRFTMPEHAQEYPLCSKLIANLDRHWLLYVAALFHDIAKGRGGDHSELGAVDVRKFAREHGLAEEDTDLVVFLVRNHLLMSQVAQKQDLSNPAVIDTFARKIGSSRRLTALYLLTVADIRGTSPKVWNAWKGKLLEDLFYLARAALGGQPETTNTVLQQRIAEATRLTRLSGLLDESRENFWRTLDVAYFLRHDAPDIAWHTRNLHFRISPAEPVVKVRPVIGGEGMQIMVYTNDQSDLFARICTYLGRRKLDVQDARIHTTRHGYALDSFVVLPTSGETDLRSLSTLIEHELPDYLLGREVKALKTRSGMTHRPSRLSRAFPVDPIVELRPDEGGQHWRLAIVATDRPGLLAEVANVFVEFNVSIETAKVMTLGERVEDVFIISSEQLTQPRIQRQFERAIFNTLCVEQSHVA</sequence>
<dbReference type="CDD" id="cd04900">
    <property type="entry name" value="ACT_UUR-like_1"/>
    <property type="match status" value="1"/>
</dbReference>
<dbReference type="Pfam" id="PF01966">
    <property type="entry name" value="HD"/>
    <property type="match status" value="1"/>
</dbReference>
<evidence type="ECO:0000259" key="8">
    <source>
        <dbReference type="PROSITE" id="PS51671"/>
    </source>
</evidence>
<feature type="domain" description="HD" evidence="9">
    <location>
        <begin position="448"/>
        <end position="564"/>
    </location>
</feature>
<dbReference type="Pfam" id="PF01909">
    <property type="entry name" value="NTP_transf_2"/>
    <property type="match status" value="1"/>
</dbReference>
<keyword evidence="2 7" id="KW-0548">Nucleotidyltransferase</keyword>
<dbReference type="AlphaFoldDB" id="A0A2R4XHC2"/>
<accession>A0A2R4XHC2</accession>
<dbReference type="OrthoDB" id="9758038at2"/>
<feature type="domain" description="ACT" evidence="8">
    <location>
        <begin position="687"/>
        <end position="769"/>
    </location>
</feature>
<dbReference type="RefSeq" id="WP_108620646.1">
    <property type="nucleotide sequence ID" value="NZ_CP028901.1"/>
</dbReference>
<comment type="domain">
    <text evidence="7">Has four distinct domains: an N-terminal nucleotidyltransferase (NT) domain responsible for UTase activity, a central HD domain that encodes UR activity, and two C-terminal ACT domains that seem to have a role in glutamine sensing.</text>
</comment>
<organism evidence="10 11">
    <name type="scientific">Orrella marina</name>
    <dbReference type="NCBI Taxonomy" id="2163011"/>
    <lineage>
        <taxon>Bacteria</taxon>
        <taxon>Pseudomonadati</taxon>
        <taxon>Pseudomonadota</taxon>
        <taxon>Betaproteobacteria</taxon>
        <taxon>Burkholderiales</taxon>
        <taxon>Alcaligenaceae</taxon>
        <taxon>Orrella</taxon>
    </lineage>
</organism>
<keyword evidence="3" id="KW-0677">Repeat</keyword>
<keyword evidence="5 7" id="KW-0460">Magnesium</keyword>
<dbReference type="Proteomes" id="UP000244571">
    <property type="component" value="Chromosome"/>
</dbReference>
<evidence type="ECO:0000256" key="4">
    <source>
        <dbReference type="ARBA" id="ARBA00022801"/>
    </source>
</evidence>
<keyword evidence="6 7" id="KW-0511">Multifunctional enzyme</keyword>
<evidence type="ECO:0000256" key="2">
    <source>
        <dbReference type="ARBA" id="ARBA00022695"/>
    </source>
</evidence>
<dbReference type="InterPro" id="IPR006674">
    <property type="entry name" value="HD_domain"/>
</dbReference>
<comment type="caution">
    <text evidence="7">Lacks conserved residue(s) required for the propagation of feature annotation.</text>
</comment>
<evidence type="ECO:0000259" key="9">
    <source>
        <dbReference type="PROSITE" id="PS51831"/>
    </source>
</evidence>
<dbReference type="SUPFAM" id="SSF81301">
    <property type="entry name" value="Nucleotidyltransferase"/>
    <property type="match status" value="1"/>
</dbReference>
<dbReference type="EC" id="2.7.7.59" evidence="7"/>
<comment type="catalytic activity">
    <reaction evidence="7">
        <text>[protein-PII]-L-tyrosine + UTP = [protein-PII]-uridylyl-L-tyrosine + diphosphate</text>
        <dbReference type="Rhea" id="RHEA:13673"/>
        <dbReference type="Rhea" id="RHEA-COMP:12147"/>
        <dbReference type="Rhea" id="RHEA-COMP:12148"/>
        <dbReference type="ChEBI" id="CHEBI:33019"/>
        <dbReference type="ChEBI" id="CHEBI:46398"/>
        <dbReference type="ChEBI" id="CHEBI:46858"/>
        <dbReference type="ChEBI" id="CHEBI:90602"/>
        <dbReference type="EC" id="2.7.7.59"/>
    </reaction>
</comment>
<dbReference type="InterPro" id="IPR010043">
    <property type="entry name" value="UTase/UR"/>
</dbReference>
<dbReference type="InterPro" id="IPR002912">
    <property type="entry name" value="ACT_dom"/>
</dbReference>
<evidence type="ECO:0000256" key="5">
    <source>
        <dbReference type="ARBA" id="ARBA00022842"/>
    </source>
</evidence>
<dbReference type="HAMAP" id="MF_00277">
    <property type="entry name" value="PII_uridylyl_transf"/>
    <property type="match status" value="1"/>
</dbReference>
<dbReference type="CDD" id="cd05401">
    <property type="entry name" value="NT_GlnE_GlnD_like"/>
    <property type="match status" value="1"/>
</dbReference>
<dbReference type="PANTHER" id="PTHR47320">
    <property type="entry name" value="BIFUNCTIONAL URIDYLYLTRANSFERASE/URIDYLYL-REMOVING ENZYME"/>
    <property type="match status" value="1"/>
</dbReference>
<dbReference type="KEGG" id="boz:DBV39_05285"/>
<dbReference type="CDD" id="cd04899">
    <property type="entry name" value="ACT_ACR-UUR-like_2"/>
    <property type="match status" value="1"/>
</dbReference>
<evidence type="ECO:0000256" key="1">
    <source>
        <dbReference type="ARBA" id="ARBA00022679"/>
    </source>
</evidence>
<keyword evidence="4 7" id="KW-0378">Hydrolase</keyword>
<dbReference type="Pfam" id="PF08335">
    <property type="entry name" value="GlnD_UR_UTase"/>
    <property type="match status" value="1"/>
</dbReference>
<dbReference type="PROSITE" id="PS51671">
    <property type="entry name" value="ACT"/>
    <property type="match status" value="2"/>
</dbReference>
<dbReference type="Gene3D" id="3.30.70.260">
    <property type="match status" value="1"/>
</dbReference>
<dbReference type="Gene3D" id="1.10.3210.10">
    <property type="entry name" value="Hypothetical protein af1432"/>
    <property type="match status" value="1"/>
</dbReference>
<comment type="cofactor">
    <cofactor evidence="7">
        <name>Mg(2+)</name>
        <dbReference type="ChEBI" id="CHEBI:18420"/>
    </cofactor>
</comment>
<dbReference type="SUPFAM" id="SSF55021">
    <property type="entry name" value="ACT-like"/>
    <property type="match status" value="2"/>
</dbReference>
<feature type="region of interest" description="Uridylyltransferase" evidence="7">
    <location>
        <begin position="1"/>
        <end position="329"/>
    </location>
</feature>
<evidence type="ECO:0000313" key="10">
    <source>
        <dbReference type="EMBL" id="AWB33217.1"/>
    </source>
</evidence>
<protein>
    <recommendedName>
        <fullName evidence="7">Bifunctional uridylyltransferase/uridylyl-removing enzyme</fullName>
        <shortName evidence="7">UTase/UR</shortName>
    </recommendedName>
    <alternativeName>
        <fullName evidence="7">Bifunctional [protein-PII] modification enzyme</fullName>
    </alternativeName>
    <alternativeName>
        <fullName evidence="7">Bifunctional nitrogen sensor protein</fullName>
    </alternativeName>
    <domain>
        <recommendedName>
            <fullName evidence="7">[Protein-PII] uridylyltransferase</fullName>
            <shortName evidence="7">PII uridylyltransferase</shortName>
            <shortName evidence="7">UTase</shortName>
            <ecNumber evidence="7">2.7.7.59</ecNumber>
        </recommendedName>
    </domain>
    <domain>
        <recommendedName>
            <fullName evidence="7">[Protein-PII]-UMP uridylyl-removing enzyme</fullName>
            <shortName evidence="7">UR</shortName>
            <ecNumber evidence="7">3.1.4.-</ecNumber>
        </recommendedName>
    </domain>
</protein>
<keyword evidence="1 7" id="KW-0808">Transferase</keyword>
<dbReference type="NCBIfam" id="TIGR01693">
    <property type="entry name" value="UTase_glnD"/>
    <property type="match status" value="1"/>
</dbReference>
<evidence type="ECO:0000256" key="6">
    <source>
        <dbReference type="ARBA" id="ARBA00023268"/>
    </source>
</evidence>
<reference evidence="10 11" key="1">
    <citation type="submission" date="2018-04" db="EMBL/GenBank/DDBJ databases">
        <title>Bordetella sp. HZ20 isolated from seawater.</title>
        <authorList>
            <person name="Sun C."/>
        </authorList>
    </citation>
    <scope>NUCLEOTIDE SEQUENCE [LARGE SCALE GENOMIC DNA]</scope>
    <source>
        <strain evidence="10 11">HZ20</strain>
    </source>
</reference>
<evidence type="ECO:0000256" key="7">
    <source>
        <dbReference type="HAMAP-Rule" id="MF_00277"/>
    </source>
</evidence>
<dbReference type="GO" id="GO:0006808">
    <property type="term" value="P:regulation of nitrogen utilization"/>
    <property type="evidence" value="ECO:0007669"/>
    <property type="project" value="UniProtKB-UniRule"/>
</dbReference>
<dbReference type="InterPro" id="IPR002934">
    <property type="entry name" value="Polymerase_NTP_transf_dom"/>
</dbReference>
<dbReference type="Pfam" id="PF01842">
    <property type="entry name" value="ACT"/>
    <property type="match status" value="1"/>
</dbReference>
<dbReference type="EC" id="3.1.4.-" evidence="7"/>
<evidence type="ECO:0000256" key="3">
    <source>
        <dbReference type="ARBA" id="ARBA00022737"/>
    </source>
</evidence>
<dbReference type="CDD" id="cd00077">
    <property type="entry name" value="HDc"/>
    <property type="match status" value="1"/>
</dbReference>
<dbReference type="PIRSF" id="PIRSF006288">
    <property type="entry name" value="PII_uridyltransf"/>
    <property type="match status" value="1"/>
</dbReference>
<keyword evidence="11" id="KW-1185">Reference proteome</keyword>
<dbReference type="SUPFAM" id="SSF109604">
    <property type="entry name" value="HD-domain/PDEase-like"/>
    <property type="match status" value="1"/>
</dbReference>
<comment type="activity regulation">
    <text evidence="7">Uridylyltransferase (UTase) activity is inhibited by glutamine, while glutamine activates uridylyl-removing (UR) activity.</text>
</comment>
<dbReference type="InterPro" id="IPR013546">
    <property type="entry name" value="PII_UdlTrfase/GS_AdlTrfase"/>
</dbReference>
<comment type="catalytic activity">
    <reaction evidence="7">
        <text>[protein-PII]-uridylyl-L-tyrosine + H2O = [protein-PII]-L-tyrosine + UMP + H(+)</text>
        <dbReference type="Rhea" id="RHEA:48600"/>
        <dbReference type="Rhea" id="RHEA-COMP:12147"/>
        <dbReference type="Rhea" id="RHEA-COMP:12148"/>
        <dbReference type="ChEBI" id="CHEBI:15377"/>
        <dbReference type="ChEBI" id="CHEBI:15378"/>
        <dbReference type="ChEBI" id="CHEBI:46858"/>
        <dbReference type="ChEBI" id="CHEBI:57865"/>
        <dbReference type="ChEBI" id="CHEBI:90602"/>
    </reaction>
</comment>
<feature type="domain" description="ACT" evidence="8">
    <location>
        <begin position="799"/>
        <end position="873"/>
    </location>
</feature>
<dbReference type="InterPro" id="IPR045865">
    <property type="entry name" value="ACT-like_dom_sf"/>
</dbReference>
<gene>
    <name evidence="7" type="primary">glnD</name>
    <name evidence="10" type="ORF">DBV39_05285</name>
</gene>
<comment type="function">
    <text evidence="7">Modifies, by uridylylation and deuridylylation, the PII regulatory proteins (GlnB and homologs), in response to the nitrogen status of the cell that GlnD senses through the glutamine level. Under low glutamine levels, catalyzes the conversion of the PII proteins and UTP to PII-UMP and PPi, while under higher glutamine levels, GlnD hydrolyzes PII-UMP to PII and UMP (deuridylylation). Thus, controls uridylylation state and activity of the PII proteins, and plays an important role in the regulation of nitrogen metabolism.</text>
</comment>
<dbReference type="InterPro" id="IPR043519">
    <property type="entry name" value="NT_sf"/>
</dbReference>